<sequence length="334" mass="37281">MCCRIVVALPKHSLVFLTLIRKCFLDKSDGEAQRGAIINLISNKESIVANTPSSGHDPHSIGYQMSRAAIREMTKILGVALKELDVIVASVGVDMGEKDEEAVAELVKAIGSIDMQHSAAYCDHRGEKIEKKRAHQPGQSHRRTWNTYEYSLKASERAALEKEAEEGIKPKTARELLQARDYRVDLESKVGKSVVINTTAPNCDAGGYYCNVCDCVIKDCINFLDHINGKNHQKNMGMSMKVKRSTLDDVKARFAFKKKEQVSQKREEQIKEALEEIQEEEARMVDYKQGKRKERKRKADPEDEDDGPSAGSSGLDPEMAEMMGFGGFGSPKKK</sequence>
<dbReference type="InterPro" id="IPR036236">
    <property type="entry name" value="Znf_C2H2_sf"/>
</dbReference>
<dbReference type="InterPro" id="IPR036291">
    <property type="entry name" value="NAD(P)-bd_dom_sf"/>
</dbReference>
<comment type="caution">
    <text evidence="7">The sequence shown here is derived from an EMBL/GenBank/DDBJ whole genome shotgun (WGS) entry which is preliminary data.</text>
</comment>
<evidence type="ECO:0000313" key="7">
    <source>
        <dbReference type="EMBL" id="CAJ0564832.1"/>
    </source>
</evidence>
<dbReference type="SUPFAM" id="SSF57667">
    <property type="entry name" value="beta-beta-alpha zinc fingers"/>
    <property type="match status" value="1"/>
</dbReference>
<dbReference type="PANTHER" id="PTHR45986:SF1">
    <property type="entry name" value="ZINC FINGER MATRIN-TYPE PROTEIN 2"/>
    <property type="match status" value="1"/>
</dbReference>
<dbReference type="GO" id="GO:0008270">
    <property type="term" value="F:zinc ion binding"/>
    <property type="evidence" value="ECO:0007669"/>
    <property type="project" value="UniProtKB-KW"/>
</dbReference>
<dbReference type="Gene3D" id="3.40.50.720">
    <property type="entry name" value="NAD(P)-binding Rossmann-like Domain"/>
    <property type="match status" value="1"/>
</dbReference>
<keyword evidence="4" id="KW-0539">Nucleus</keyword>
<evidence type="ECO:0000256" key="4">
    <source>
        <dbReference type="ARBA" id="ARBA00023242"/>
    </source>
</evidence>
<dbReference type="Proteomes" id="UP001177023">
    <property type="component" value="Unassembled WGS sequence"/>
</dbReference>
<dbReference type="PANTHER" id="PTHR45986">
    <property type="entry name" value="ZINC FINGER MATRIN-TYPE PROTEIN 2"/>
    <property type="match status" value="1"/>
</dbReference>
<keyword evidence="3" id="KW-0862">Zinc</keyword>
<proteinExistence type="predicted"/>
<dbReference type="SUPFAM" id="SSF51735">
    <property type="entry name" value="NAD(P)-binding Rossmann-fold domains"/>
    <property type="match status" value="1"/>
</dbReference>
<keyword evidence="8" id="KW-1185">Reference proteome</keyword>
<evidence type="ECO:0000256" key="2">
    <source>
        <dbReference type="ARBA" id="ARBA00022771"/>
    </source>
</evidence>
<feature type="compositionally biased region" description="Gly residues" evidence="5">
    <location>
        <begin position="324"/>
        <end position="334"/>
    </location>
</feature>
<feature type="domain" description="U1-type" evidence="6">
    <location>
        <begin position="205"/>
        <end position="239"/>
    </location>
</feature>
<evidence type="ECO:0000256" key="1">
    <source>
        <dbReference type="ARBA" id="ARBA00022723"/>
    </source>
</evidence>
<reference evidence="7" key="1">
    <citation type="submission" date="2023-06" db="EMBL/GenBank/DDBJ databases">
        <authorList>
            <person name="Delattre M."/>
        </authorList>
    </citation>
    <scope>NUCLEOTIDE SEQUENCE</scope>
    <source>
        <strain evidence="7">AF72</strain>
    </source>
</reference>
<evidence type="ECO:0000256" key="3">
    <source>
        <dbReference type="ARBA" id="ARBA00022833"/>
    </source>
</evidence>
<protein>
    <recommendedName>
        <fullName evidence="6">U1-type domain-containing protein</fullName>
    </recommendedName>
</protein>
<accession>A0AA36FS00</accession>
<feature type="region of interest" description="Disordered" evidence="5">
    <location>
        <begin position="275"/>
        <end position="334"/>
    </location>
</feature>
<evidence type="ECO:0000313" key="8">
    <source>
        <dbReference type="Proteomes" id="UP001177023"/>
    </source>
</evidence>
<dbReference type="InterPro" id="IPR040107">
    <property type="entry name" value="Snu23"/>
</dbReference>
<dbReference type="EMBL" id="CATQJA010000921">
    <property type="protein sequence ID" value="CAJ0564832.1"/>
    <property type="molecule type" value="Genomic_DNA"/>
</dbReference>
<feature type="compositionally biased region" description="Basic and acidic residues" evidence="5">
    <location>
        <begin position="275"/>
        <end position="289"/>
    </location>
</feature>
<dbReference type="InterPro" id="IPR003604">
    <property type="entry name" value="Matrin/U1-like-C_Znf_C2H2"/>
</dbReference>
<name>A0AA36FS00_9BILA</name>
<dbReference type="AlphaFoldDB" id="A0AA36FS00"/>
<evidence type="ECO:0000259" key="6">
    <source>
        <dbReference type="SMART" id="SM00451"/>
    </source>
</evidence>
<dbReference type="SMART" id="SM00451">
    <property type="entry name" value="ZnF_U1"/>
    <property type="match status" value="1"/>
</dbReference>
<keyword evidence="2" id="KW-0863">Zinc-finger</keyword>
<dbReference type="Gene3D" id="3.30.160.60">
    <property type="entry name" value="Classic Zinc Finger"/>
    <property type="match status" value="1"/>
</dbReference>
<organism evidence="7 8">
    <name type="scientific">Mesorhabditis spiculigera</name>
    <dbReference type="NCBI Taxonomy" id="96644"/>
    <lineage>
        <taxon>Eukaryota</taxon>
        <taxon>Metazoa</taxon>
        <taxon>Ecdysozoa</taxon>
        <taxon>Nematoda</taxon>
        <taxon>Chromadorea</taxon>
        <taxon>Rhabditida</taxon>
        <taxon>Rhabditina</taxon>
        <taxon>Rhabditomorpha</taxon>
        <taxon>Rhabditoidea</taxon>
        <taxon>Rhabditidae</taxon>
        <taxon>Mesorhabditinae</taxon>
        <taxon>Mesorhabditis</taxon>
    </lineage>
</organism>
<gene>
    <name evidence="7" type="ORF">MSPICULIGERA_LOCUS3498</name>
</gene>
<dbReference type="GO" id="GO:0000398">
    <property type="term" value="P:mRNA splicing, via spliceosome"/>
    <property type="evidence" value="ECO:0007669"/>
    <property type="project" value="InterPro"/>
</dbReference>
<feature type="non-terminal residue" evidence="7">
    <location>
        <position position="334"/>
    </location>
</feature>
<keyword evidence="1" id="KW-0479">Metal-binding</keyword>
<dbReference type="GO" id="GO:0005681">
    <property type="term" value="C:spliceosomal complex"/>
    <property type="evidence" value="ECO:0007669"/>
    <property type="project" value="InterPro"/>
</dbReference>
<dbReference type="GO" id="GO:0003676">
    <property type="term" value="F:nucleic acid binding"/>
    <property type="evidence" value="ECO:0007669"/>
    <property type="project" value="InterPro"/>
</dbReference>
<dbReference type="GO" id="GO:0046540">
    <property type="term" value="C:U4/U6 x U5 tri-snRNP complex"/>
    <property type="evidence" value="ECO:0007669"/>
    <property type="project" value="TreeGrafter"/>
</dbReference>
<evidence type="ECO:0000256" key="5">
    <source>
        <dbReference type="SAM" id="MobiDB-lite"/>
    </source>
</evidence>